<sequence>MDDLEFRRRLFADPNDEQLALEAKNDPEKQRLVDEAQDFDTMLSGAFNVPVPSDLQAKLLAQVEEEPVAKATAKVVNIAWHKRFSVPIASAASVVMAVLVYFSSAVHAPLHAGEHALEHVYYEESALRLSKEVTLQVVNEKLAMLGGKLESMPGKVTYATFCNFKGQRSLHLIFQSAHGPMTVFIVPSDSNDYREGESHFKDGRFAGSINKGKYADTILVANVGTPIEKYQGEVNNSLRWL</sequence>
<organism evidence="1 2">
    <name type="scientific">Pseudoalteromonas luteoviolacea DSM 6061</name>
    <dbReference type="NCBI Taxonomy" id="1365250"/>
    <lineage>
        <taxon>Bacteria</taxon>
        <taxon>Pseudomonadati</taxon>
        <taxon>Pseudomonadota</taxon>
        <taxon>Gammaproteobacteria</taxon>
        <taxon>Alteromonadales</taxon>
        <taxon>Pseudoalteromonadaceae</taxon>
        <taxon>Pseudoalteromonas</taxon>
    </lineage>
</organism>
<reference evidence="1 2" key="1">
    <citation type="submission" date="2013-07" db="EMBL/GenBank/DDBJ databases">
        <title>Comparative Genomic and Metabolomic Analysis of Twelve Strains of Pseudoalteromonas luteoviolacea.</title>
        <authorList>
            <person name="Vynne N.G."/>
            <person name="Mansson M."/>
            <person name="Gram L."/>
        </authorList>
    </citation>
    <scope>NUCLEOTIDE SEQUENCE [LARGE SCALE GENOMIC DNA]</scope>
    <source>
        <strain evidence="1 2">DSM 6061</strain>
    </source>
</reference>
<proteinExistence type="predicted"/>
<dbReference type="Proteomes" id="UP000076643">
    <property type="component" value="Unassembled WGS sequence"/>
</dbReference>
<comment type="caution">
    <text evidence="1">The sequence shown here is derived from an EMBL/GenBank/DDBJ whole genome shotgun (WGS) entry which is preliminary data.</text>
</comment>
<accession>A0A166V546</accession>
<dbReference type="Pfam" id="PF11859">
    <property type="entry name" value="DUF3379"/>
    <property type="match status" value="1"/>
</dbReference>
<evidence type="ECO:0008006" key="3">
    <source>
        <dbReference type="Google" id="ProtNLM"/>
    </source>
</evidence>
<evidence type="ECO:0000313" key="2">
    <source>
        <dbReference type="Proteomes" id="UP000076643"/>
    </source>
</evidence>
<keyword evidence="2" id="KW-1185">Reference proteome</keyword>
<dbReference type="EMBL" id="AUYB01000136">
    <property type="protein sequence ID" value="KZN31723.1"/>
    <property type="molecule type" value="Genomic_DNA"/>
</dbReference>
<protein>
    <recommendedName>
        <fullName evidence="3">DUF3379 domain-containing protein</fullName>
    </recommendedName>
</protein>
<dbReference type="InterPro" id="IPR021806">
    <property type="entry name" value="DUF3379"/>
</dbReference>
<dbReference type="PATRIC" id="fig|1365250.3.peg.4465"/>
<dbReference type="RefSeq" id="WP_063365924.1">
    <property type="nucleotide sequence ID" value="NZ_AQHB01000047.1"/>
</dbReference>
<dbReference type="AlphaFoldDB" id="A0A166V546"/>
<name>A0A166V546_9GAMM</name>
<evidence type="ECO:0000313" key="1">
    <source>
        <dbReference type="EMBL" id="KZN31723.1"/>
    </source>
</evidence>
<gene>
    <name evidence="1" type="ORF">N475_04510</name>
</gene>